<evidence type="ECO:0000256" key="16">
    <source>
        <dbReference type="ARBA" id="ARBA00031198"/>
    </source>
</evidence>
<dbReference type="PANTHER" id="PTHR43807:SF14">
    <property type="entry name" value="KYNURENINE--OXOGLUTARATE TRANSAMINASE 1"/>
    <property type="match status" value="1"/>
</dbReference>
<dbReference type="GO" id="GO:0047804">
    <property type="term" value="F:cysteine-S-conjugate beta-lyase activity"/>
    <property type="evidence" value="ECO:0007669"/>
    <property type="project" value="UniProtKB-EC"/>
</dbReference>
<evidence type="ECO:0000256" key="13">
    <source>
        <dbReference type="ARBA" id="ARBA00024016"/>
    </source>
</evidence>
<comment type="subunit">
    <text evidence="3">Homodimer.</text>
</comment>
<feature type="domain" description="Aminotransferase class I/classII large" evidence="24">
    <location>
        <begin position="97"/>
        <end position="474"/>
    </location>
</feature>
<keyword evidence="10" id="KW-0663">Pyridoxal phosphate</keyword>
<evidence type="ECO:0000259" key="24">
    <source>
        <dbReference type="Pfam" id="PF00155"/>
    </source>
</evidence>
<evidence type="ECO:0000256" key="20">
    <source>
        <dbReference type="ARBA" id="ARBA00047677"/>
    </source>
</evidence>
<proteinExistence type="inferred from homology"/>
<accession>A0A4W3H9S8</accession>
<keyword evidence="12" id="KW-0456">Lyase</keyword>
<keyword evidence="8" id="KW-0032">Aminotransferase</keyword>
<comment type="similarity">
    <text evidence="2">Belongs to the class-I pyridoxal-phosphate-dependent aminotransferase family.</text>
</comment>
<dbReference type="InterPro" id="IPR015421">
    <property type="entry name" value="PyrdxlP-dep_Trfase_major"/>
</dbReference>
<comment type="cofactor">
    <cofactor evidence="1">
        <name>pyridoxal 5'-phosphate</name>
        <dbReference type="ChEBI" id="CHEBI:597326"/>
    </cofactor>
</comment>
<evidence type="ECO:0000256" key="8">
    <source>
        <dbReference type="ARBA" id="ARBA00022576"/>
    </source>
</evidence>
<evidence type="ECO:0000256" key="3">
    <source>
        <dbReference type="ARBA" id="ARBA00011738"/>
    </source>
</evidence>
<evidence type="ECO:0000313" key="25">
    <source>
        <dbReference type="Ensembl" id="ENSCMIP00000013633.1"/>
    </source>
</evidence>
<dbReference type="InterPro" id="IPR004839">
    <property type="entry name" value="Aminotransferase_I/II_large"/>
</dbReference>
<evidence type="ECO:0000256" key="5">
    <source>
        <dbReference type="ARBA" id="ARBA00012751"/>
    </source>
</evidence>
<reference evidence="26" key="2">
    <citation type="journal article" date="2007" name="PLoS Biol.">
        <title>Survey sequencing and comparative analysis of the elephant shark (Callorhinchus milii) genome.</title>
        <authorList>
            <person name="Venkatesh B."/>
            <person name="Kirkness E.F."/>
            <person name="Loh Y.H."/>
            <person name="Halpern A.L."/>
            <person name="Lee A.P."/>
            <person name="Johnson J."/>
            <person name="Dandona N."/>
            <person name="Viswanathan L.D."/>
            <person name="Tay A."/>
            <person name="Venter J.C."/>
            <person name="Strausberg R.L."/>
            <person name="Brenner S."/>
        </authorList>
    </citation>
    <scope>NUCLEOTIDE SEQUENCE [LARGE SCALE GENOMIC DNA]</scope>
</reference>
<evidence type="ECO:0000256" key="4">
    <source>
        <dbReference type="ARBA" id="ARBA00012224"/>
    </source>
</evidence>
<evidence type="ECO:0000256" key="19">
    <source>
        <dbReference type="ARBA" id="ARBA00047478"/>
    </source>
</evidence>
<evidence type="ECO:0000256" key="11">
    <source>
        <dbReference type="ARBA" id="ARBA00022990"/>
    </source>
</evidence>
<evidence type="ECO:0000256" key="22">
    <source>
        <dbReference type="ARBA" id="ARBA00049325"/>
    </source>
</evidence>
<evidence type="ECO:0000256" key="6">
    <source>
        <dbReference type="ARBA" id="ARBA00013010"/>
    </source>
</evidence>
<evidence type="ECO:0000256" key="1">
    <source>
        <dbReference type="ARBA" id="ARBA00001933"/>
    </source>
</evidence>
<reference evidence="25" key="5">
    <citation type="submission" date="2025-09" db="UniProtKB">
        <authorList>
            <consortium name="Ensembl"/>
        </authorList>
    </citation>
    <scope>IDENTIFICATION</scope>
</reference>
<dbReference type="InterPro" id="IPR015424">
    <property type="entry name" value="PyrdxlP-dep_Trfase"/>
</dbReference>
<evidence type="ECO:0000256" key="15">
    <source>
        <dbReference type="ARBA" id="ARBA00030993"/>
    </source>
</evidence>
<comment type="function">
    <text evidence="23">Catalyzes the irreversible transamination of the L-tryptophan metabolite L-kynurenine to form kynurenic acid (KA), an intermediate in the tryptophan catabolic pathway which is also a broad spectrum antagonist of the three ionotropic excitatory amino acid receptors among others. May catalyze the beta-elimination of S-conjugates and Se-conjugates of L-(seleno)cysteine, resulting in the cleavage of the C-S or C-Se bond. Has transaminase activity towards L-kynurenine, tryptophan, phenylalanine, serine, cysteine, methionine, histidine, glutamine and asparagine with glyoxylate as an amino group acceptor (in vitro). Has lower activity with 2-oxoglutarate as amino group acceptor (in vitro).</text>
</comment>
<dbReference type="EC" id="4.4.1.13" evidence="4"/>
<comment type="catalytic activity">
    <reaction evidence="21">
        <text>3-hydroxy-L-kynurenine + glyoxylate = xanthurenate + glycine + H2O</text>
        <dbReference type="Rhea" id="RHEA:65900"/>
        <dbReference type="ChEBI" id="CHEBI:15377"/>
        <dbReference type="ChEBI" id="CHEBI:36655"/>
        <dbReference type="ChEBI" id="CHEBI:57305"/>
        <dbReference type="ChEBI" id="CHEBI:58125"/>
        <dbReference type="ChEBI" id="CHEBI:71201"/>
        <dbReference type="EC" id="2.6.1.63"/>
    </reaction>
    <physiologicalReaction direction="left-to-right" evidence="21">
        <dbReference type="Rhea" id="RHEA:65901"/>
    </physiologicalReaction>
</comment>
<evidence type="ECO:0000256" key="7">
    <source>
        <dbReference type="ARBA" id="ARBA00019100"/>
    </source>
</evidence>
<comment type="pathway">
    <text evidence="13">Amino-acid degradation; L-kynurenine degradation; kynurenate from L-kynurenine: step 1/2.</text>
</comment>
<dbReference type="FunFam" id="3.90.1150.10:FF:000021">
    <property type="entry name" value="Kynurenine--oxoglutarate transaminase 3"/>
    <property type="match status" value="1"/>
</dbReference>
<dbReference type="InterPro" id="IPR051326">
    <property type="entry name" value="Kynurenine-oxoglutarate_AT"/>
</dbReference>
<dbReference type="Proteomes" id="UP000314986">
    <property type="component" value="Unassembled WGS sequence"/>
</dbReference>
<evidence type="ECO:0000256" key="14">
    <source>
        <dbReference type="ARBA" id="ARBA00029778"/>
    </source>
</evidence>
<dbReference type="FunFam" id="3.90.1150.10:FF:000275">
    <property type="entry name" value="kynurenine--oxoglutarate transaminase 1"/>
    <property type="match status" value="1"/>
</dbReference>
<organism evidence="25 26">
    <name type="scientific">Callorhinchus milii</name>
    <name type="common">Ghost shark</name>
    <dbReference type="NCBI Taxonomy" id="7868"/>
    <lineage>
        <taxon>Eukaryota</taxon>
        <taxon>Metazoa</taxon>
        <taxon>Chordata</taxon>
        <taxon>Craniata</taxon>
        <taxon>Vertebrata</taxon>
        <taxon>Chondrichthyes</taxon>
        <taxon>Holocephali</taxon>
        <taxon>Chimaeriformes</taxon>
        <taxon>Callorhinchidae</taxon>
        <taxon>Callorhinchus</taxon>
    </lineage>
</organism>
<name>A0A4W3H9S8_CALMI</name>
<dbReference type="EC" id="2.6.1.7" evidence="5"/>
<dbReference type="InterPro" id="IPR015422">
    <property type="entry name" value="PyrdxlP-dep_Trfase_small"/>
</dbReference>
<dbReference type="GO" id="GO:0016212">
    <property type="term" value="F:kynurenine-oxoglutarate transaminase activity"/>
    <property type="evidence" value="ECO:0007669"/>
    <property type="project" value="UniProtKB-EC"/>
</dbReference>
<evidence type="ECO:0000256" key="12">
    <source>
        <dbReference type="ARBA" id="ARBA00023239"/>
    </source>
</evidence>
<dbReference type="Gene3D" id="3.90.1150.10">
    <property type="entry name" value="Aspartate Aminotransferase, domain 1"/>
    <property type="match status" value="1"/>
</dbReference>
<dbReference type="SUPFAM" id="SSF53383">
    <property type="entry name" value="PLP-dependent transferases"/>
    <property type="match status" value="1"/>
</dbReference>
<evidence type="ECO:0000256" key="9">
    <source>
        <dbReference type="ARBA" id="ARBA00022679"/>
    </source>
</evidence>
<dbReference type="GO" id="GO:0030170">
    <property type="term" value="F:pyridoxal phosphate binding"/>
    <property type="evidence" value="ECO:0007669"/>
    <property type="project" value="InterPro"/>
</dbReference>
<dbReference type="Pfam" id="PF00155">
    <property type="entry name" value="Aminotran_1_2"/>
    <property type="match status" value="1"/>
</dbReference>
<dbReference type="GO" id="GO:0005739">
    <property type="term" value="C:mitochondrion"/>
    <property type="evidence" value="ECO:0007669"/>
    <property type="project" value="TreeGrafter"/>
</dbReference>
<dbReference type="Ensembl" id="ENSCMIT00000013931.1">
    <property type="protein sequence ID" value="ENSCMIP00000013633.1"/>
    <property type="gene ID" value="ENSCMIG00000006799.1"/>
</dbReference>
<evidence type="ECO:0000256" key="23">
    <source>
        <dbReference type="ARBA" id="ARBA00054518"/>
    </source>
</evidence>
<reference evidence="26" key="1">
    <citation type="journal article" date="2006" name="Science">
        <title>Ancient noncoding elements conserved in the human genome.</title>
        <authorList>
            <person name="Venkatesh B."/>
            <person name="Kirkness E.F."/>
            <person name="Loh Y.H."/>
            <person name="Halpern A.L."/>
            <person name="Lee A.P."/>
            <person name="Johnson J."/>
            <person name="Dandona N."/>
            <person name="Viswanathan L.D."/>
            <person name="Tay A."/>
            <person name="Venter J.C."/>
            <person name="Strausberg R.L."/>
            <person name="Brenner S."/>
        </authorList>
    </citation>
    <scope>NUCLEOTIDE SEQUENCE [LARGE SCALE GENOMIC DNA]</scope>
</reference>
<evidence type="ECO:0000313" key="26">
    <source>
        <dbReference type="Proteomes" id="UP000314986"/>
    </source>
</evidence>
<evidence type="ECO:0000256" key="2">
    <source>
        <dbReference type="ARBA" id="ARBA00007441"/>
    </source>
</evidence>
<evidence type="ECO:0000256" key="17">
    <source>
        <dbReference type="ARBA" id="ARBA00031371"/>
    </source>
</evidence>
<keyword evidence="11" id="KW-0007">Acetylation</keyword>
<keyword evidence="9" id="KW-0808">Transferase</keyword>
<dbReference type="GO" id="GO:0047315">
    <property type="term" value="F:kynurenine-glyoxylate transaminase activity"/>
    <property type="evidence" value="ECO:0007669"/>
    <property type="project" value="UniProtKB-EC"/>
</dbReference>
<dbReference type="PANTHER" id="PTHR43807">
    <property type="entry name" value="FI04487P"/>
    <property type="match status" value="1"/>
</dbReference>
<dbReference type="GeneTree" id="ENSGT00940000158797"/>
<comment type="catalytic activity">
    <reaction evidence="20">
        <text>L-kynurenine + glyoxylate = kynurenate + glycine + H2O</text>
        <dbReference type="Rhea" id="RHEA:65896"/>
        <dbReference type="ChEBI" id="CHEBI:15377"/>
        <dbReference type="ChEBI" id="CHEBI:36655"/>
        <dbReference type="ChEBI" id="CHEBI:57305"/>
        <dbReference type="ChEBI" id="CHEBI:57959"/>
        <dbReference type="ChEBI" id="CHEBI:58454"/>
        <dbReference type="EC" id="2.6.1.63"/>
    </reaction>
    <physiologicalReaction direction="left-to-right" evidence="20">
        <dbReference type="Rhea" id="RHEA:65897"/>
    </physiologicalReaction>
</comment>
<comment type="catalytic activity">
    <reaction evidence="22">
        <text>an S-substituted L-cysteine + H2O = a thiol + pyruvate + NH4(+)</text>
        <dbReference type="Rhea" id="RHEA:18121"/>
        <dbReference type="ChEBI" id="CHEBI:15361"/>
        <dbReference type="ChEBI" id="CHEBI:15377"/>
        <dbReference type="ChEBI" id="CHEBI:28938"/>
        <dbReference type="ChEBI" id="CHEBI:29256"/>
        <dbReference type="ChEBI" id="CHEBI:58717"/>
        <dbReference type="EC" id="4.4.1.13"/>
    </reaction>
    <physiologicalReaction direction="left-to-right" evidence="22">
        <dbReference type="Rhea" id="RHEA:18122"/>
    </physiologicalReaction>
</comment>
<dbReference type="GO" id="GO:0070189">
    <property type="term" value="P:kynurenine metabolic process"/>
    <property type="evidence" value="ECO:0007669"/>
    <property type="project" value="UniProtKB-ARBA"/>
</dbReference>
<dbReference type="EC" id="2.6.1.63" evidence="6"/>
<comment type="catalytic activity">
    <reaction evidence="19">
        <text>L-kynurenine + 2-oxoglutarate = kynurenate + L-glutamate + H2O</text>
        <dbReference type="Rhea" id="RHEA:65560"/>
        <dbReference type="ChEBI" id="CHEBI:15377"/>
        <dbReference type="ChEBI" id="CHEBI:16810"/>
        <dbReference type="ChEBI" id="CHEBI:29985"/>
        <dbReference type="ChEBI" id="CHEBI:57959"/>
        <dbReference type="ChEBI" id="CHEBI:58454"/>
        <dbReference type="EC" id="2.6.1.7"/>
    </reaction>
    <physiologicalReaction direction="left-to-right" evidence="19">
        <dbReference type="Rhea" id="RHEA:65561"/>
    </physiologicalReaction>
</comment>
<evidence type="ECO:0000256" key="18">
    <source>
        <dbReference type="ARBA" id="ARBA00031600"/>
    </source>
</evidence>
<evidence type="ECO:0000256" key="21">
    <source>
        <dbReference type="ARBA" id="ARBA00047888"/>
    </source>
</evidence>
<keyword evidence="26" id="KW-1185">Reference proteome</keyword>
<reference evidence="25" key="4">
    <citation type="submission" date="2025-08" db="UniProtKB">
        <authorList>
            <consortium name="Ensembl"/>
        </authorList>
    </citation>
    <scope>IDENTIFICATION</scope>
</reference>
<reference evidence="26" key="3">
    <citation type="journal article" date="2014" name="Nature">
        <title>Elephant shark genome provides unique insights into gnathostome evolution.</title>
        <authorList>
            <consortium name="International Elephant Shark Genome Sequencing Consortium"/>
            <person name="Venkatesh B."/>
            <person name="Lee A.P."/>
            <person name="Ravi V."/>
            <person name="Maurya A.K."/>
            <person name="Lian M.M."/>
            <person name="Swann J.B."/>
            <person name="Ohta Y."/>
            <person name="Flajnik M.F."/>
            <person name="Sutoh Y."/>
            <person name="Kasahara M."/>
            <person name="Hoon S."/>
            <person name="Gangu V."/>
            <person name="Roy S.W."/>
            <person name="Irimia M."/>
            <person name="Korzh V."/>
            <person name="Kondrychyn I."/>
            <person name="Lim Z.W."/>
            <person name="Tay B.H."/>
            <person name="Tohari S."/>
            <person name="Kong K.W."/>
            <person name="Ho S."/>
            <person name="Lorente-Galdos B."/>
            <person name="Quilez J."/>
            <person name="Marques-Bonet T."/>
            <person name="Raney B.J."/>
            <person name="Ingham P.W."/>
            <person name="Tay A."/>
            <person name="Hillier L.W."/>
            <person name="Minx P."/>
            <person name="Boehm T."/>
            <person name="Wilson R.K."/>
            <person name="Brenner S."/>
            <person name="Warren W.C."/>
        </authorList>
    </citation>
    <scope>NUCLEOTIDE SEQUENCE [LARGE SCALE GENOMIC DNA]</scope>
</reference>
<protein>
    <recommendedName>
        <fullName evidence="7">Kynurenine--oxoglutarate transaminase 3</fullName>
        <ecNumber evidence="6">2.6.1.63</ecNumber>
        <ecNumber evidence="5">2.6.1.7</ecNumber>
        <ecNumber evidence="4">4.4.1.13</ecNumber>
    </recommendedName>
    <alternativeName>
        <fullName evidence="18">Cysteine-S-conjugate beta-lyase 2</fullName>
    </alternativeName>
    <alternativeName>
        <fullName evidence="14">Kynurenine aminotransferase 3</fullName>
    </alternativeName>
    <alternativeName>
        <fullName evidence="15">Kynurenine aminotransferase III</fullName>
    </alternativeName>
    <alternativeName>
        <fullName evidence="16">Kynurenine--glyoxylate transaminase</fullName>
    </alternativeName>
    <alternativeName>
        <fullName evidence="17">Kynurenine--oxoglutarate transaminase III</fullName>
    </alternativeName>
</protein>
<evidence type="ECO:0000256" key="10">
    <source>
        <dbReference type="ARBA" id="ARBA00022898"/>
    </source>
</evidence>
<dbReference type="CDD" id="cd00609">
    <property type="entry name" value="AAT_like"/>
    <property type="match status" value="1"/>
</dbReference>
<dbReference type="STRING" id="7868.ENSCMIP00000013633"/>
<dbReference type="Gene3D" id="3.40.640.10">
    <property type="entry name" value="Type I PLP-dependent aspartate aminotransferase-like (Major domain)"/>
    <property type="match status" value="1"/>
</dbReference>
<dbReference type="AlphaFoldDB" id="A0A4W3H9S8"/>
<sequence length="487" mass="54958">MLFVIQMTPLRFMPSNGHLTRLTPWQYLSCRLHHLVLGTAVDMLRIAHVVKGSNRNFVNHILHTSNVKMSNQKSARRIEGLDKNIWVEITKLVSQHQVVNLGQGFPDFSPPQFVKEAFIRALNSENSLMNQYTRGFGHPPLVNILALFFGKLLGRDINALDEVLVTVGAYEALFCFFQAMVDDGDEVIIIEPFFDCYEMMAQMAGGRPVFIPLQPKPVSGRMVTSADWELDPAELANKFTKRTKAVILNNPNNPLGKVFTRKELELIADLCVKHDVLCLSDEVYEWLVYDGKEHVRIATLPGMWERTVTVGSGGKTFSATGWKVGWAIGPKQVLRHLRTVHQNTVFHCATAAQQAVAEGLTKELECLGKPESYFISLPQELQRKRDRLAASINAAGLKSILPEGGYFLIADVTATRFDLPDSTDPEELYDDKLVKRMITEQGLAAIPVSVFYSAEHKKEFENYIRFCFAKEDSTLSKAEKILQEWKK</sequence>
<dbReference type="InParanoid" id="A0A4W3H9S8"/>
<dbReference type="FunFam" id="3.40.640.10:FF:000024">
    <property type="entry name" value="Kynurenine--oxoglutarate transaminase 3"/>
    <property type="match status" value="1"/>
</dbReference>